<dbReference type="Pfam" id="PF02581">
    <property type="entry name" value="TMP-TENI"/>
    <property type="match status" value="1"/>
</dbReference>
<feature type="domain" description="Thiamine phosphate synthase/TenI" evidence="3">
    <location>
        <begin position="56"/>
        <end position="173"/>
    </location>
</feature>
<dbReference type="CDD" id="cd00564">
    <property type="entry name" value="TMP_TenI"/>
    <property type="match status" value="1"/>
</dbReference>
<dbReference type="RefSeq" id="WP_092984040.1">
    <property type="nucleotide sequence ID" value="NZ_FNFY01000002.1"/>
</dbReference>
<reference evidence="5" key="1">
    <citation type="submission" date="2016-10" db="EMBL/GenBank/DDBJ databases">
        <authorList>
            <person name="Varghese N."/>
            <person name="Submissions S."/>
        </authorList>
    </citation>
    <scope>NUCLEOTIDE SEQUENCE [LARGE SCALE GENOMIC DNA]</scope>
    <source>
        <strain evidence="5">CGMCC 1.8895</strain>
    </source>
</reference>
<evidence type="ECO:0000313" key="4">
    <source>
        <dbReference type="EMBL" id="SDK32192.1"/>
    </source>
</evidence>
<proteinExistence type="predicted"/>
<evidence type="ECO:0000256" key="2">
    <source>
        <dbReference type="ARBA" id="ARBA00022977"/>
    </source>
</evidence>
<keyword evidence="2" id="KW-0784">Thiamine biosynthesis</keyword>
<name>A0A1G9AY57_9BACL</name>
<dbReference type="GO" id="GO:0009228">
    <property type="term" value="P:thiamine biosynthetic process"/>
    <property type="evidence" value="ECO:0007669"/>
    <property type="project" value="UniProtKB-KW"/>
</dbReference>
<comment type="pathway">
    <text evidence="1">Cofactor biosynthesis; thiamine diphosphate biosynthesis.</text>
</comment>
<organism evidence="4 5">
    <name type="scientific">Lacicoccus qingdaonensis</name>
    <dbReference type="NCBI Taxonomy" id="576118"/>
    <lineage>
        <taxon>Bacteria</taxon>
        <taxon>Bacillati</taxon>
        <taxon>Bacillota</taxon>
        <taxon>Bacilli</taxon>
        <taxon>Bacillales</taxon>
        <taxon>Salinicoccaceae</taxon>
        <taxon>Lacicoccus</taxon>
    </lineage>
</organism>
<dbReference type="AlphaFoldDB" id="A0A1G9AY57"/>
<dbReference type="SUPFAM" id="SSF51391">
    <property type="entry name" value="Thiamin phosphate synthase"/>
    <property type="match status" value="1"/>
</dbReference>
<gene>
    <name evidence="4" type="ORF">SAMN05216216_10238</name>
</gene>
<dbReference type="PANTHER" id="PTHR20857">
    <property type="entry name" value="THIAMINE-PHOSPHATE PYROPHOSPHORYLASE"/>
    <property type="match status" value="1"/>
</dbReference>
<evidence type="ECO:0000256" key="1">
    <source>
        <dbReference type="ARBA" id="ARBA00004948"/>
    </source>
</evidence>
<sequence length="196" mass="22166">MFIAITHYKSLDSKDINHFMSIAPHIDYLLIRTPMSYSESAAFVDNLIRSEFPRNKILIHTRTDLLEEFGLSAIHFRENDENAFDYKKRHPEVSVSMSTHSALSVKNAQSNGLDFVLFGHIFETASKRDRPPRREQEVADALSFDIPVIALGGINDRTIHELPGGFSGIAAISFFLNANPLMIETLRKEWKGSNST</sequence>
<protein>
    <submittedName>
        <fullName evidence="4">Thiazole tautomerase (Transcriptional regulator TenI)</fullName>
    </submittedName>
</protein>
<dbReference type="InterPro" id="IPR013785">
    <property type="entry name" value="Aldolase_TIM"/>
</dbReference>
<dbReference type="InterPro" id="IPR022998">
    <property type="entry name" value="ThiamineP_synth_TenI"/>
</dbReference>
<dbReference type="GO" id="GO:0005737">
    <property type="term" value="C:cytoplasm"/>
    <property type="evidence" value="ECO:0007669"/>
    <property type="project" value="TreeGrafter"/>
</dbReference>
<dbReference type="InterPro" id="IPR036206">
    <property type="entry name" value="ThiamineP_synth_sf"/>
</dbReference>
<keyword evidence="5" id="KW-1185">Reference proteome</keyword>
<dbReference type="OrthoDB" id="9815348at2"/>
<accession>A0A1G9AY57</accession>
<evidence type="ECO:0000259" key="3">
    <source>
        <dbReference type="Pfam" id="PF02581"/>
    </source>
</evidence>
<dbReference type="GO" id="GO:0004789">
    <property type="term" value="F:thiamine-phosphate diphosphorylase activity"/>
    <property type="evidence" value="ECO:0007669"/>
    <property type="project" value="TreeGrafter"/>
</dbReference>
<dbReference type="Gene3D" id="3.20.20.70">
    <property type="entry name" value="Aldolase class I"/>
    <property type="match status" value="1"/>
</dbReference>
<evidence type="ECO:0000313" key="5">
    <source>
        <dbReference type="Proteomes" id="UP000199008"/>
    </source>
</evidence>
<dbReference type="STRING" id="576118.SAMN05216216_10238"/>
<dbReference type="EMBL" id="FNFY01000002">
    <property type="protein sequence ID" value="SDK32192.1"/>
    <property type="molecule type" value="Genomic_DNA"/>
</dbReference>
<dbReference type="Proteomes" id="UP000199008">
    <property type="component" value="Unassembled WGS sequence"/>
</dbReference>
<dbReference type="PANTHER" id="PTHR20857:SF23">
    <property type="entry name" value="THIAMINE BIOSYNTHETIC BIFUNCTIONAL ENZYME"/>
    <property type="match status" value="1"/>
</dbReference>